<gene>
    <name evidence="1" type="ORF">F383_19950</name>
</gene>
<dbReference type="Proteomes" id="UP000032142">
    <property type="component" value="Unassembled WGS sequence"/>
</dbReference>
<organism evidence="1 2">
    <name type="scientific">Gossypium arboreum</name>
    <name type="common">Tree cotton</name>
    <name type="synonym">Gossypium nanking</name>
    <dbReference type="NCBI Taxonomy" id="29729"/>
    <lineage>
        <taxon>Eukaryota</taxon>
        <taxon>Viridiplantae</taxon>
        <taxon>Streptophyta</taxon>
        <taxon>Embryophyta</taxon>
        <taxon>Tracheophyta</taxon>
        <taxon>Spermatophyta</taxon>
        <taxon>Magnoliopsida</taxon>
        <taxon>eudicotyledons</taxon>
        <taxon>Gunneridae</taxon>
        <taxon>Pentapetalae</taxon>
        <taxon>rosids</taxon>
        <taxon>malvids</taxon>
        <taxon>Malvales</taxon>
        <taxon>Malvaceae</taxon>
        <taxon>Malvoideae</taxon>
        <taxon>Gossypium</taxon>
    </lineage>
</organism>
<sequence length="16" mass="1759">MSSDIRFLGLVLFACS</sequence>
<dbReference type="AlphaFoldDB" id="A0A0B0ND27"/>
<proteinExistence type="predicted"/>
<protein>
    <submittedName>
        <fullName evidence="1">Uncharacterized protein</fullName>
    </submittedName>
</protein>
<name>A0A0B0ND27_GOSAR</name>
<evidence type="ECO:0000313" key="2">
    <source>
        <dbReference type="Proteomes" id="UP000032142"/>
    </source>
</evidence>
<dbReference type="EMBL" id="KN397653">
    <property type="protein sequence ID" value="KHG12438.1"/>
    <property type="molecule type" value="Genomic_DNA"/>
</dbReference>
<evidence type="ECO:0000313" key="1">
    <source>
        <dbReference type="EMBL" id="KHG12438.1"/>
    </source>
</evidence>
<reference evidence="2" key="1">
    <citation type="submission" date="2014-09" db="EMBL/GenBank/DDBJ databases">
        <authorList>
            <person name="Mudge J."/>
            <person name="Ramaraj T."/>
            <person name="Lindquist I.E."/>
            <person name="Bharti A.K."/>
            <person name="Sundararajan A."/>
            <person name="Cameron C.T."/>
            <person name="Woodward J.E."/>
            <person name="May G.D."/>
            <person name="Brubaker C."/>
            <person name="Broadhvest J."/>
            <person name="Wilkins T.A."/>
        </authorList>
    </citation>
    <scope>NUCLEOTIDE SEQUENCE</scope>
    <source>
        <strain evidence="2">cv. AKA8401</strain>
    </source>
</reference>
<accession>A0A0B0ND27</accession>
<keyword evidence="2" id="KW-1185">Reference proteome</keyword>